<evidence type="ECO:0000313" key="3">
    <source>
        <dbReference type="Proteomes" id="UP000703661"/>
    </source>
</evidence>
<dbReference type="Proteomes" id="UP000703661">
    <property type="component" value="Unassembled WGS sequence"/>
</dbReference>
<dbReference type="AlphaFoldDB" id="A0A9P6MRH1"/>
<reference evidence="2" key="1">
    <citation type="journal article" date="2020" name="Fungal Divers.">
        <title>Resolving the Mortierellaceae phylogeny through synthesis of multi-gene phylogenetics and phylogenomics.</title>
        <authorList>
            <person name="Vandepol N."/>
            <person name="Liber J."/>
            <person name="Desiro A."/>
            <person name="Na H."/>
            <person name="Kennedy M."/>
            <person name="Barry K."/>
            <person name="Grigoriev I.V."/>
            <person name="Miller A.N."/>
            <person name="O'Donnell K."/>
            <person name="Stajich J.E."/>
            <person name="Bonito G."/>
        </authorList>
    </citation>
    <scope>NUCLEOTIDE SEQUENCE</scope>
    <source>
        <strain evidence="2">NRRL 2769</strain>
    </source>
</reference>
<evidence type="ECO:0000256" key="1">
    <source>
        <dbReference type="SAM" id="MobiDB-lite"/>
    </source>
</evidence>
<name>A0A9P6MRH1_9FUNG</name>
<feature type="compositionally biased region" description="Polar residues" evidence="1">
    <location>
        <begin position="37"/>
        <end position="84"/>
    </location>
</feature>
<comment type="caution">
    <text evidence="2">The sequence shown here is derived from an EMBL/GenBank/DDBJ whole genome shotgun (WGS) entry which is preliminary data.</text>
</comment>
<gene>
    <name evidence="2" type="ORF">BGZ80_000961</name>
</gene>
<feature type="region of interest" description="Disordered" evidence="1">
    <location>
        <begin position="30"/>
        <end position="84"/>
    </location>
</feature>
<evidence type="ECO:0000313" key="2">
    <source>
        <dbReference type="EMBL" id="KAG0011087.1"/>
    </source>
</evidence>
<sequence>MATFKPKSRPTPSIDHPILGYETIVSTEFPQAGNVLANPSQPQSELPTTDELNQQEDTGSRADSTGTQDDSTNGRLLNGGLSSRSMDMYSGPPLQRLIVCGVILGDGKIDLAISVLLLTGFAIGRQVGLRLTSGVRKLTAGLRKVNGYDGQWGG</sequence>
<keyword evidence="3" id="KW-1185">Reference proteome</keyword>
<dbReference type="EMBL" id="JAAAID010001210">
    <property type="protein sequence ID" value="KAG0011087.1"/>
    <property type="molecule type" value="Genomic_DNA"/>
</dbReference>
<accession>A0A9P6MRH1</accession>
<proteinExistence type="predicted"/>
<protein>
    <submittedName>
        <fullName evidence="2">Uncharacterized protein</fullName>
    </submittedName>
</protein>
<organism evidence="2 3">
    <name type="scientific">Entomortierella chlamydospora</name>
    <dbReference type="NCBI Taxonomy" id="101097"/>
    <lineage>
        <taxon>Eukaryota</taxon>
        <taxon>Fungi</taxon>
        <taxon>Fungi incertae sedis</taxon>
        <taxon>Mucoromycota</taxon>
        <taxon>Mortierellomycotina</taxon>
        <taxon>Mortierellomycetes</taxon>
        <taxon>Mortierellales</taxon>
        <taxon>Mortierellaceae</taxon>
        <taxon>Entomortierella</taxon>
    </lineage>
</organism>